<gene>
    <name evidence="2" type="ORF">BC936DRAFT_150141</name>
</gene>
<dbReference type="OrthoDB" id="341898at2759"/>
<reference evidence="2 3" key="1">
    <citation type="journal article" date="2018" name="New Phytol.">
        <title>Phylogenomics of Endogonaceae and evolution of mycorrhizas within Mucoromycota.</title>
        <authorList>
            <person name="Chang Y."/>
            <person name="Desiro A."/>
            <person name="Na H."/>
            <person name="Sandor L."/>
            <person name="Lipzen A."/>
            <person name="Clum A."/>
            <person name="Barry K."/>
            <person name="Grigoriev I.V."/>
            <person name="Martin F.M."/>
            <person name="Stajich J.E."/>
            <person name="Smith M.E."/>
            <person name="Bonito G."/>
            <person name="Spatafora J.W."/>
        </authorList>
    </citation>
    <scope>NUCLEOTIDE SEQUENCE [LARGE SCALE GENOMIC DNA]</scope>
    <source>
        <strain evidence="2 3">GMNB39</strain>
    </source>
</reference>
<keyword evidence="1" id="KW-1133">Transmembrane helix</keyword>
<accession>A0A433CZF8</accession>
<dbReference type="EMBL" id="RBNI01009933">
    <property type="protein sequence ID" value="RUP43958.1"/>
    <property type="molecule type" value="Genomic_DNA"/>
</dbReference>
<feature type="transmembrane region" description="Helical" evidence="1">
    <location>
        <begin position="380"/>
        <end position="399"/>
    </location>
</feature>
<proteinExistence type="predicted"/>
<keyword evidence="3" id="KW-1185">Reference proteome</keyword>
<sequence>MGKVRQDLKSRLKTYENVSFARQQQIHATHATTSTASELSSVNDRLRKLRDEQARAAMNARRHQSTADDPRQFEGQNVRRLRPTPKLGSVSTLLELCAQVVALHPINLAPRSRARFNRTFPRIPVHLKQEILSQCTYIQPITNRRLPAFVDVRYEVLDLENASVSFEALVRAWWRLGPGRENRVVESWEELEDSKLSGDGEGDDDNPVIPPIKAVSITDSEDEDGIPVEIIEILRDNEAHPTNPRPGLTLTTPLSVTLRTLNLSFVPHLPSIPMARLLALTLPRLASLSLAGTLQSATGPHALLVLSRGLAQLERWDLGYHLWLRDGVLCGEHAFVNWGRDLGRLRWLNITCHKKASTNRHNSLDALLARSHQPPMSGYTIVWIFFIVAAVSAFAYFVIPKGPNQTLNYSNGDHPIARRLLFDVGVNLPRPTPSAHLPAPVRSAAARSQAQLLKVRPF</sequence>
<evidence type="ECO:0000313" key="3">
    <source>
        <dbReference type="Proteomes" id="UP000268093"/>
    </source>
</evidence>
<evidence type="ECO:0000256" key="1">
    <source>
        <dbReference type="SAM" id="Phobius"/>
    </source>
</evidence>
<dbReference type="Proteomes" id="UP000268093">
    <property type="component" value="Unassembled WGS sequence"/>
</dbReference>
<name>A0A433CZF8_9FUNG</name>
<evidence type="ECO:0000313" key="2">
    <source>
        <dbReference type="EMBL" id="RUP43958.1"/>
    </source>
</evidence>
<keyword evidence="1" id="KW-0812">Transmembrane</keyword>
<protein>
    <submittedName>
        <fullName evidence="2">Uncharacterized protein</fullName>
    </submittedName>
</protein>
<comment type="caution">
    <text evidence="2">The sequence shown here is derived from an EMBL/GenBank/DDBJ whole genome shotgun (WGS) entry which is preliminary data.</text>
</comment>
<organism evidence="2 3">
    <name type="scientific">Jimgerdemannia flammicorona</name>
    <dbReference type="NCBI Taxonomy" id="994334"/>
    <lineage>
        <taxon>Eukaryota</taxon>
        <taxon>Fungi</taxon>
        <taxon>Fungi incertae sedis</taxon>
        <taxon>Mucoromycota</taxon>
        <taxon>Mucoromycotina</taxon>
        <taxon>Endogonomycetes</taxon>
        <taxon>Endogonales</taxon>
        <taxon>Endogonaceae</taxon>
        <taxon>Jimgerdemannia</taxon>
    </lineage>
</organism>
<keyword evidence="1" id="KW-0472">Membrane</keyword>
<dbReference type="AlphaFoldDB" id="A0A433CZF8"/>